<accession>A0A5C8P8I0</accession>
<dbReference type="Gene3D" id="2.40.50.90">
    <property type="match status" value="1"/>
</dbReference>
<evidence type="ECO:0000256" key="1">
    <source>
        <dbReference type="SAM" id="SignalP"/>
    </source>
</evidence>
<proteinExistence type="predicted"/>
<feature type="domain" description="TNase-like" evidence="2">
    <location>
        <begin position="4"/>
        <end position="147"/>
    </location>
</feature>
<dbReference type="RefSeq" id="WP_147852127.1">
    <property type="nucleotide sequence ID" value="NZ_VDUZ01000072.1"/>
</dbReference>
<protein>
    <submittedName>
        <fullName evidence="3">Thermonuclease family protein</fullName>
    </submittedName>
</protein>
<comment type="caution">
    <text evidence="3">The sequence shown here is derived from an EMBL/GenBank/DDBJ whole genome shotgun (WGS) entry which is preliminary data.</text>
</comment>
<dbReference type="InterPro" id="IPR035437">
    <property type="entry name" value="SNase_OB-fold_sf"/>
</dbReference>
<dbReference type="Pfam" id="PF00565">
    <property type="entry name" value="SNase"/>
    <property type="match status" value="1"/>
</dbReference>
<dbReference type="SUPFAM" id="SSF50199">
    <property type="entry name" value="Staphylococcal nuclease"/>
    <property type="match status" value="1"/>
</dbReference>
<dbReference type="InterPro" id="IPR016071">
    <property type="entry name" value="Staphylococal_nuclease_OB-fold"/>
</dbReference>
<gene>
    <name evidence="3" type="ORF">FHP25_37440</name>
</gene>
<sequence>MKLRLLVALVVCSVALSSALRAETILSGTAAGLDEDSIALQGQRVRLWGIDAPAVEQTCKRGGKPWTCGRDAARALSHLVTGKTVRCLVIVEDKLRRLIVGDCTLGGESLSRWMVRNGWAVMNPRQTDAYAKEQAEAKEANRGIWSSEFEMPWDWRIRQRMKGKQP</sequence>
<keyword evidence="1" id="KW-0732">Signal</keyword>
<evidence type="ECO:0000313" key="4">
    <source>
        <dbReference type="Proteomes" id="UP000321638"/>
    </source>
</evidence>
<organism evidence="3 4">
    <name type="scientific">Vineibacter terrae</name>
    <dbReference type="NCBI Taxonomy" id="2586908"/>
    <lineage>
        <taxon>Bacteria</taxon>
        <taxon>Pseudomonadati</taxon>
        <taxon>Pseudomonadota</taxon>
        <taxon>Alphaproteobacteria</taxon>
        <taxon>Hyphomicrobiales</taxon>
        <taxon>Vineibacter</taxon>
    </lineage>
</organism>
<dbReference type="AlphaFoldDB" id="A0A5C8P8I0"/>
<dbReference type="PANTHER" id="PTHR12302">
    <property type="entry name" value="EBNA2 BINDING PROTEIN P100"/>
    <property type="match status" value="1"/>
</dbReference>
<reference evidence="3 4" key="1">
    <citation type="submission" date="2019-06" db="EMBL/GenBank/DDBJ databases">
        <title>New taxonomy in bacterial strain CC-CFT640, isolated from vineyard.</title>
        <authorList>
            <person name="Lin S.-Y."/>
            <person name="Tsai C.-F."/>
            <person name="Young C.-C."/>
        </authorList>
    </citation>
    <scope>NUCLEOTIDE SEQUENCE [LARGE SCALE GENOMIC DNA]</scope>
    <source>
        <strain evidence="3 4">CC-CFT640</strain>
    </source>
</reference>
<dbReference type="SMART" id="SM00318">
    <property type="entry name" value="SNc"/>
    <property type="match status" value="1"/>
</dbReference>
<feature type="chain" id="PRO_5023036071" evidence="1">
    <location>
        <begin position="23"/>
        <end position="166"/>
    </location>
</feature>
<dbReference type="OrthoDB" id="9805504at2"/>
<dbReference type="PANTHER" id="PTHR12302:SF26">
    <property type="entry name" value="BLR1266 PROTEIN"/>
    <property type="match status" value="1"/>
</dbReference>
<feature type="signal peptide" evidence="1">
    <location>
        <begin position="1"/>
        <end position="22"/>
    </location>
</feature>
<evidence type="ECO:0000259" key="2">
    <source>
        <dbReference type="SMART" id="SM00318"/>
    </source>
</evidence>
<keyword evidence="4" id="KW-1185">Reference proteome</keyword>
<evidence type="ECO:0000313" key="3">
    <source>
        <dbReference type="EMBL" id="TXL69768.1"/>
    </source>
</evidence>
<name>A0A5C8P8I0_9HYPH</name>
<dbReference type="Proteomes" id="UP000321638">
    <property type="component" value="Unassembled WGS sequence"/>
</dbReference>
<dbReference type="EMBL" id="VDUZ01000072">
    <property type="protein sequence ID" value="TXL69768.1"/>
    <property type="molecule type" value="Genomic_DNA"/>
</dbReference>